<dbReference type="AlphaFoldDB" id="A0A8B9KG15"/>
<dbReference type="InterPro" id="IPR037768">
    <property type="entry name" value="C2B_Copine"/>
</dbReference>
<dbReference type="Pfam" id="PF07002">
    <property type="entry name" value="Copine"/>
    <property type="match status" value="1"/>
</dbReference>
<dbReference type="PANTHER" id="PTHR10857">
    <property type="entry name" value="COPINE"/>
    <property type="match status" value="1"/>
</dbReference>
<dbReference type="SUPFAM" id="SSF49562">
    <property type="entry name" value="C2 domain (Calcium/lipid-binding domain, CaLB)"/>
    <property type="match status" value="2"/>
</dbReference>
<gene>
    <name evidence="4" type="primary">cpne2</name>
</gene>
<dbReference type="InterPro" id="IPR010734">
    <property type="entry name" value="Copine_C"/>
</dbReference>
<evidence type="ECO:0000256" key="2">
    <source>
        <dbReference type="ARBA" id="ARBA00022737"/>
    </source>
</evidence>
<evidence type="ECO:0000313" key="4">
    <source>
        <dbReference type="Ensembl" id="ENSAMXP00005036499.1"/>
    </source>
</evidence>
<dbReference type="InterPro" id="IPR035892">
    <property type="entry name" value="C2_domain_sf"/>
</dbReference>
<proteinExistence type="inferred from homology"/>
<dbReference type="CDD" id="cd04048">
    <property type="entry name" value="C2A_Copine"/>
    <property type="match status" value="1"/>
</dbReference>
<evidence type="ECO:0000259" key="3">
    <source>
        <dbReference type="PROSITE" id="PS50004"/>
    </source>
</evidence>
<protein>
    <recommendedName>
        <fullName evidence="3">C2 domain-containing protein</fullName>
    </recommendedName>
</protein>
<dbReference type="InterPro" id="IPR000008">
    <property type="entry name" value="C2_dom"/>
</dbReference>
<dbReference type="SMART" id="SM00327">
    <property type="entry name" value="VWA"/>
    <property type="match status" value="1"/>
</dbReference>
<evidence type="ECO:0000256" key="1">
    <source>
        <dbReference type="ARBA" id="ARBA00009048"/>
    </source>
</evidence>
<sequence>MSSTNTSLLSVSCTSLLDRDVASKSDPFCVLFQEVDSNWVELGRTETAVNNLNPVFGDKFQVDYHFEEVQKLKFALFDEDKCSSQLYEHDFLGEFVCTLGVIVSNKKLHRPLTLANGKPAGKGAITITAQELSDNRIITLSMCGRKLDKKDFFGKSDPYLEFHKQGEDGKWMLVHRTEVIKNTLDPVWKPFTVPLISLCNDVRCSIFGSGASNVQVEFECINPKKQKKKKNYKNSGIIILKAKYINTAYYLYVLACVCAFASHQVGIDFTASNGNPREPSSLHYINPLGSNEYLSAIWAVGQIIQDYDSDKMFPALGFGAQLPPDWKVSHEFAINFDPTNPFCAGVEGIVQAYSTCLPHLRFYGPTNFAPIINHVARFASQALQQDTAAQYFTLLIITDGVISDMDETRHAIVQAAKLPMSIIIIGVGNADFAAMEFLDGDSSVLRSYTGEEAVRDIVQFVPFRDFRNAPKETLAKSVLAELPQQVTQYFKQRNLSPSNTVPE</sequence>
<accession>A0A8B9KG15</accession>
<name>A0A8B9KG15_ASTMX</name>
<dbReference type="InterPro" id="IPR036465">
    <property type="entry name" value="vWFA_dom_sf"/>
</dbReference>
<dbReference type="SUPFAM" id="SSF53300">
    <property type="entry name" value="vWA-like"/>
    <property type="match status" value="1"/>
</dbReference>
<dbReference type="FunFam" id="2.60.40.150:FF:000103">
    <property type="entry name" value="Copine 2"/>
    <property type="match status" value="1"/>
</dbReference>
<dbReference type="InterPro" id="IPR045052">
    <property type="entry name" value="Copine"/>
</dbReference>
<dbReference type="Gene3D" id="2.60.40.150">
    <property type="entry name" value="C2 domain"/>
    <property type="match status" value="2"/>
</dbReference>
<reference evidence="4" key="1">
    <citation type="submission" date="2025-08" db="UniProtKB">
        <authorList>
            <consortium name="Ensembl"/>
        </authorList>
    </citation>
    <scope>IDENTIFICATION</scope>
</reference>
<dbReference type="InterPro" id="IPR002035">
    <property type="entry name" value="VWF_A"/>
</dbReference>
<dbReference type="GO" id="GO:0005886">
    <property type="term" value="C:plasma membrane"/>
    <property type="evidence" value="ECO:0007669"/>
    <property type="project" value="TreeGrafter"/>
</dbReference>
<dbReference type="Proteomes" id="UP000694621">
    <property type="component" value="Unplaced"/>
</dbReference>
<dbReference type="Pfam" id="PF00168">
    <property type="entry name" value="C2"/>
    <property type="match status" value="2"/>
</dbReference>
<dbReference type="PANTHER" id="PTHR10857:SF3">
    <property type="entry name" value="COPINE-2"/>
    <property type="match status" value="1"/>
</dbReference>
<evidence type="ECO:0000313" key="5">
    <source>
        <dbReference type="Proteomes" id="UP000694621"/>
    </source>
</evidence>
<organism evidence="4 5">
    <name type="scientific">Astyanax mexicanus</name>
    <name type="common">Blind cave fish</name>
    <name type="synonym">Astyanax fasciatus mexicanus</name>
    <dbReference type="NCBI Taxonomy" id="7994"/>
    <lineage>
        <taxon>Eukaryota</taxon>
        <taxon>Metazoa</taxon>
        <taxon>Chordata</taxon>
        <taxon>Craniata</taxon>
        <taxon>Vertebrata</taxon>
        <taxon>Euteleostomi</taxon>
        <taxon>Actinopterygii</taxon>
        <taxon>Neopterygii</taxon>
        <taxon>Teleostei</taxon>
        <taxon>Ostariophysi</taxon>
        <taxon>Characiformes</taxon>
        <taxon>Characoidei</taxon>
        <taxon>Acestrorhamphidae</taxon>
        <taxon>Acestrorhamphinae</taxon>
        <taxon>Astyanax</taxon>
    </lineage>
</organism>
<dbReference type="SMART" id="SM00239">
    <property type="entry name" value="C2"/>
    <property type="match status" value="2"/>
</dbReference>
<dbReference type="PROSITE" id="PS50004">
    <property type="entry name" value="C2"/>
    <property type="match status" value="2"/>
</dbReference>
<feature type="domain" description="C2" evidence="3">
    <location>
        <begin position="119"/>
        <end position="253"/>
    </location>
</feature>
<comment type="similarity">
    <text evidence="1">Belongs to the copine family.</text>
</comment>
<keyword evidence="2" id="KW-0677">Repeat</keyword>
<dbReference type="GO" id="GO:0071277">
    <property type="term" value="P:cellular response to calcium ion"/>
    <property type="evidence" value="ECO:0007669"/>
    <property type="project" value="TreeGrafter"/>
</dbReference>
<feature type="domain" description="C2" evidence="3">
    <location>
        <begin position="1"/>
        <end position="112"/>
    </location>
</feature>
<dbReference type="CDD" id="cd04047">
    <property type="entry name" value="C2B_Copine"/>
    <property type="match status" value="1"/>
</dbReference>
<dbReference type="Ensembl" id="ENSAMXT00005039784.1">
    <property type="protein sequence ID" value="ENSAMXP00005036499.1"/>
    <property type="gene ID" value="ENSAMXG00005016765.1"/>
</dbReference>
<dbReference type="GO" id="GO:0005544">
    <property type="term" value="F:calcium-dependent phospholipid binding"/>
    <property type="evidence" value="ECO:0007669"/>
    <property type="project" value="InterPro"/>
</dbReference>